<dbReference type="SUPFAM" id="SSF88713">
    <property type="entry name" value="Glycoside hydrolase/deacetylase"/>
    <property type="match status" value="1"/>
</dbReference>
<keyword evidence="4" id="KW-0378">Hydrolase</keyword>
<dbReference type="PROSITE" id="PS51677">
    <property type="entry name" value="NODB"/>
    <property type="match status" value="1"/>
</dbReference>
<evidence type="ECO:0000259" key="7">
    <source>
        <dbReference type="PROSITE" id="PS51677"/>
    </source>
</evidence>
<evidence type="ECO:0000256" key="4">
    <source>
        <dbReference type="ARBA" id="ARBA00022801"/>
    </source>
</evidence>
<dbReference type="GO" id="GO:0016810">
    <property type="term" value="F:hydrolase activity, acting on carbon-nitrogen (but not peptide) bonds"/>
    <property type="evidence" value="ECO:0007669"/>
    <property type="project" value="InterPro"/>
</dbReference>
<keyword evidence="9" id="KW-1185">Reference proteome</keyword>
<comment type="cofactor">
    <cofactor evidence="1">
        <name>Co(2+)</name>
        <dbReference type="ChEBI" id="CHEBI:48828"/>
    </cofactor>
</comment>
<dbReference type="Proteomes" id="UP000566819">
    <property type="component" value="Unassembled WGS sequence"/>
</dbReference>
<reference evidence="8 9" key="1">
    <citation type="submission" date="2020-03" db="EMBL/GenBank/DDBJ databases">
        <title>Draft Genome Sequence of Cudoniella acicularis.</title>
        <authorList>
            <person name="Buettner E."/>
            <person name="Kellner H."/>
        </authorList>
    </citation>
    <scope>NUCLEOTIDE SEQUENCE [LARGE SCALE GENOMIC DNA]</scope>
    <source>
        <strain evidence="8 9">DSM 108380</strain>
    </source>
</reference>
<gene>
    <name evidence="8" type="ORF">G7Y89_g818</name>
</gene>
<dbReference type="EMBL" id="JAAMPI010000029">
    <property type="protein sequence ID" value="KAF4637267.1"/>
    <property type="molecule type" value="Genomic_DNA"/>
</dbReference>
<evidence type="ECO:0000313" key="8">
    <source>
        <dbReference type="EMBL" id="KAF4637267.1"/>
    </source>
</evidence>
<accession>A0A8H4RZA1</accession>
<dbReference type="InterPro" id="IPR002509">
    <property type="entry name" value="NODB_dom"/>
</dbReference>
<dbReference type="GO" id="GO:0046872">
    <property type="term" value="F:metal ion binding"/>
    <property type="evidence" value="ECO:0007669"/>
    <property type="project" value="UniProtKB-KW"/>
</dbReference>
<name>A0A8H4RZA1_9HELO</name>
<evidence type="ECO:0000256" key="6">
    <source>
        <dbReference type="ARBA" id="ARBA00023285"/>
    </source>
</evidence>
<keyword evidence="2" id="KW-0479">Metal-binding</keyword>
<feature type="domain" description="NodB homology" evidence="7">
    <location>
        <begin position="165"/>
        <end position="204"/>
    </location>
</feature>
<dbReference type="PANTHER" id="PTHR46471">
    <property type="entry name" value="CHITIN DEACETYLASE"/>
    <property type="match status" value="1"/>
</dbReference>
<organism evidence="8 9">
    <name type="scientific">Cudoniella acicularis</name>
    <dbReference type="NCBI Taxonomy" id="354080"/>
    <lineage>
        <taxon>Eukaryota</taxon>
        <taxon>Fungi</taxon>
        <taxon>Dikarya</taxon>
        <taxon>Ascomycota</taxon>
        <taxon>Pezizomycotina</taxon>
        <taxon>Leotiomycetes</taxon>
        <taxon>Helotiales</taxon>
        <taxon>Tricladiaceae</taxon>
        <taxon>Cudoniella</taxon>
    </lineage>
</organism>
<sequence>MTLDYSTSSPGVPSAPTTLAEIPLLVPTTATHVMQLQTMEDAVRNTATVETPLIIVILAVKLNSEFALPPQHSHHPKVLCVVLQMEMPSAPVGYVALSMGIVETRQITALTAVNRLLEIARLGQPRLLLVGLAVQTLVVQPVRTTNAALCPITYTDDIYDCVEDSAVALSYDDSPYEYTSQLLDILKSYGFQATFFITGNNNGK</sequence>
<dbReference type="Pfam" id="PF01522">
    <property type="entry name" value="Polysacc_deac_1"/>
    <property type="match status" value="1"/>
</dbReference>
<dbReference type="PANTHER" id="PTHR46471:SF8">
    <property type="entry name" value="CHITIN DEACETYLASE"/>
    <property type="match status" value="1"/>
</dbReference>
<dbReference type="InterPro" id="IPR011330">
    <property type="entry name" value="Glyco_hydro/deAcase_b/a-brl"/>
</dbReference>
<keyword evidence="6" id="KW-0170">Cobalt</keyword>
<evidence type="ECO:0000256" key="5">
    <source>
        <dbReference type="ARBA" id="ARBA00023277"/>
    </source>
</evidence>
<dbReference type="OrthoDB" id="2125469at2759"/>
<keyword evidence="3" id="KW-0732">Signal</keyword>
<dbReference type="Gene3D" id="3.20.20.370">
    <property type="entry name" value="Glycoside hydrolase/deacetylase"/>
    <property type="match status" value="1"/>
</dbReference>
<evidence type="ECO:0000256" key="2">
    <source>
        <dbReference type="ARBA" id="ARBA00022723"/>
    </source>
</evidence>
<proteinExistence type="predicted"/>
<evidence type="ECO:0000256" key="3">
    <source>
        <dbReference type="ARBA" id="ARBA00022729"/>
    </source>
</evidence>
<keyword evidence="5" id="KW-0119">Carbohydrate metabolism</keyword>
<protein>
    <recommendedName>
        <fullName evidence="7">NodB homology domain-containing protein</fullName>
    </recommendedName>
</protein>
<evidence type="ECO:0000313" key="9">
    <source>
        <dbReference type="Proteomes" id="UP000566819"/>
    </source>
</evidence>
<dbReference type="GO" id="GO:0005975">
    <property type="term" value="P:carbohydrate metabolic process"/>
    <property type="evidence" value="ECO:0007669"/>
    <property type="project" value="InterPro"/>
</dbReference>
<evidence type="ECO:0000256" key="1">
    <source>
        <dbReference type="ARBA" id="ARBA00001941"/>
    </source>
</evidence>
<dbReference type="AlphaFoldDB" id="A0A8H4RZA1"/>
<comment type="caution">
    <text evidence="8">The sequence shown here is derived from an EMBL/GenBank/DDBJ whole genome shotgun (WGS) entry which is preliminary data.</text>
</comment>